<dbReference type="Proteomes" id="UP000266188">
    <property type="component" value="Unassembled WGS sequence"/>
</dbReference>
<gene>
    <name evidence="1" type="ORF">PHISCL_06234</name>
</gene>
<sequence length="235" mass="26563">MSTHCPLLEDLIIPIPRSRGHTTEVMLYRALGSISGLQRLKLYLDASDVTAGAEDEDESDSDENADYPLSANNPSWSEFDQQITEFQLGTYKYLRNGHIRDALINSALDENLARAIFQAISIGKSAGSLALEELSLEVTGAGALGRCVWASTWNGVLQCLARKWVLRRNIRDNCRNELIVKEVKGNGNYHNDPEEFAHQQLRPYLKPLFRSIWPEKYDGSPWSRDWYSLPLAHVD</sequence>
<dbReference type="OrthoDB" id="3945550at2759"/>
<name>A0A3A2ZWL5_9EURO</name>
<protein>
    <submittedName>
        <fullName evidence="1">Uncharacterized protein</fullName>
    </submittedName>
</protein>
<keyword evidence="2" id="KW-1185">Reference proteome</keyword>
<reference evidence="2" key="1">
    <citation type="submission" date="2017-02" db="EMBL/GenBank/DDBJ databases">
        <authorList>
            <person name="Tafer H."/>
            <person name="Lopandic K."/>
        </authorList>
    </citation>
    <scope>NUCLEOTIDE SEQUENCE [LARGE SCALE GENOMIC DNA]</scope>
    <source>
        <strain evidence="2">CBS 366.77</strain>
    </source>
</reference>
<evidence type="ECO:0000313" key="1">
    <source>
        <dbReference type="EMBL" id="RJE21431.1"/>
    </source>
</evidence>
<dbReference type="EMBL" id="MVGC01000229">
    <property type="protein sequence ID" value="RJE21431.1"/>
    <property type="molecule type" value="Genomic_DNA"/>
</dbReference>
<proteinExistence type="predicted"/>
<accession>A0A3A2ZWL5</accession>
<dbReference type="AlphaFoldDB" id="A0A3A2ZWL5"/>
<organism evidence="1 2">
    <name type="scientific">Aspergillus sclerotialis</name>
    <dbReference type="NCBI Taxonomy" id="2070753"/>
    <lineage>
        <taxon>Eukaryota</taxon>
        <taxon>Fungi</taxon>
        <taxon>Dikarya</taxon>
        <taxon>Ascomycota</taxon>
        <taxon>Pezizomycotina</taxon>
        <taxon>Eurotiomycetes</taxon>
        <taxon>Eurotiomycetidae</taxon>
        <taxon>Eurotiales</taxon>
        <taxon>Aspergillaceae</taxon>
        <taxon>Aspergillus</taxon>
        <taxon>Aspergillus subgen. Polypaecilum</taxon>
    </lineage>
</organism>
<evidence type="ECO:0000313" key="2">
    <source>
        <dbReference type="Proteomes" id="UP000266188"/>
    </source>
</evidence>
<comment type="caution">
    <text evidence="1">The sequence shown here is derived from an EMBL/GenBank/DDBJ whole genome shotgun (WGS) entry which is preliminary data.</text>
</comment>
<dbReference type="STRING" id="2070753.A0A3A2ZWL5"/>